<evidence type="ECO:0000313" key="1">
    <source>
        <dbReference type="EMBL" id="JAH87472.1"/>
    </source>
</evidence>
<reference evidence="1" key="1">
    <citation type="submission" date="2014-11" db="EMBL/GenBank/DDBJ databases">
        <authorList>
            <person name="Amaro Gonzalez C."/>
        </authorList>
    </citation>
    <scope>NUCLEOTIDE SEQUENCE</scope>
</reference>
<organism evidence="1">
    <name type="scientific">Anguilla anguilla</name>
    <name type="common">European freshwater eel</name>
    <name type="synonym">Muraena anguilla</name>
    <dbReference type="NCBI Taxonomy" id="7936"/>
    <lineage>
        <taxon>Eukaryota</taxon>
        <taxon>Metazoa</taxon>
        <taxon>Chordata</taxon>
        <taxon>Craniata</taxon>
        <taxon>Vertebrata</taxon>
        <taxon>Euteleostomi</taxon>
        <taxon>Actinopterygii</taxon>
        <taxon>Neopterygii</taxon>
        <taxon>Teleostei</taxon>
        <taxon>Anguilliformes</taxon>
        <taxon>Anguillidae</taxon>
        <taxon>Anguilla</taxon>
    </lineage>
</organism>
<accession>A0A0E9WAV4</accession>
<protein>
    <submittedName>
        <fullName evidence="1">Uncharacterized protein</fullName>
    </submittedName>
</protein>
<dbReference type="AlphaFoldDB" id="A0A0E9WAV4"/>
<sequence>MIYSFFMCCVIITKYAMISRPSHQVGWFYMTFLCLRTHTANNLNKECLWPGCH</sequence>
<name>A0A0E9WAV4_ANGAN</name>
<proteinExistence type="predicted"/>
<dbReference type="EMBL" id="GBXM01021105">
    <property type="protein sequence ID" value="JAH87472.1"/>
    <property type="molecule type" value="Transcribed_RNA"/>
</dbReference>
<reference evidence="1" key="2">
    <citation type="journal article" date="2015" name="Fish Shellfish Immunol.">
        <title>Early steps in the European eel (Anguilla anguilla)-Vibrio vulnificus interaction in the gills: Role of the RtxA13 toxin.</title>
        <authorList>
            <person name="Callol A."/>
            <person name="Pajuelo D."/>
            <person name="Ebbesson L."/>
            <person name="Teles M."/>
            <person name="MacKenzie S."/>
            <person name="Amaro C."/>
        </authorList>
    </citation>
    <scope>NUCLEOTIDE SEQUENCE</scope>
</reference>